<dbReference type="CTD" id="4508"/>
<keyword evidence="13" id="KW-0496">Mitochondrion</keyword>
<evidence type="ECO:0000256" key="2">
    <source>
        <dbReference type="ARBA" id="ARBA00006810"/>
    </source>
</evidence>
<proteinExistence type="inferred from homology"/>
<feature type="transmembrane region" description="Helical" evidence="12">
    <location>
        <begin position="89"/>
        <end position="111"/>
    </location>
</feature>
<evidence type="ECO:0000313" key="13">
    <source>
        <dbReference type="EMBL" id="CCA94481.2"/>
    </source>
</evidence>
<geneLocation type="mitochondrion" evidence="13"/>
<organism evidence="13">
    <name type="scientific">Paratenuisentis ambiguus</name>
    <name type="common">Thorny-headed worm</name>
    <dbReference type="NCBI Taxonomy" id="185730"/>
    <lineage>
        <taxon>Eukaryota</taxon>
        <taxon>Metazoa</taxon>
        <taxon>Spiralia</taxon>
        <taxon>Lophotrochozoa</taxon>
        <taxon>Acanthocephala</taxon>
        <taxon>Eoacanthocephala</taxon>
        <taxon>Neoechinorhynchida</taxon>
        <taxon>Tenuisentidae</taxon>
        <taxon>Paratenuisentis</taxon>
    </lineage>
</organism>
<dbReference type="InterPro" id="IPR023011">
    <property type="entry name" value="ATP_synth_F0_asu_AS"/>
</dbReference>
<keyword evidence="5 12" id="KW-0812">Transmembrane</keyword>
<keyword evidence="8" id="KW-0406">Ion transport</keyword>
<keyword evidence="6" id="KW-0375">Hydrogen ion transport</keyword>
<dbReference type="SUPFAM" id="SSF81336">
    <property type="entry name" value="F1F0 ATP synthase subunit A"/>
    <property type="match status" value="1"/>
</dbReference>
<gene>
    <name evidence="13" type="primary">ATP6</name>
</gene>
<keyword evidence="4" id="KW-0138">CF(0)</keyword>
<keyword evidence="10" id="KW-0066">ATP synthesis</keyword>
<evidence type="ECO:0000256" key="11">
    <source>
        <dbReference type="RuleBase" id="RU004450"/>
    </source>
</evidence>
<dbReference type="EMBL" id="FR856885">
    <property type="protein sequence ID" value="CCA94481.2"/>
    <property type="molecule type" value="Genomic_DNA"/>
</dbReference>
<name>K0JAI9_PARAB</name>
<evidence type="ECO:0000256" key="6">
    <source>
        <dbReference type="ARBA" id="ARBA00022781"/>
    </source>
</evidence>
<dbReference type="GO" id="GO:0005743">
    <property type="term" value="C:mitochondrial inner membrane"/>
    <property type="evidence" value="ECO:0007669"/>
    <property type="project" value="UniProtKB-SubCell"/>
</dbReference>
<dbReference type="GO" id="GO:0015986">
    <property type="term" value="P:proton motive force-driven ATP synthesis"/>
    <property type="evidence" value="ECO:0007669"/>
    <property type="project" value="InterPro"/>
</dbReference>
<keyword evidence="3" id="KW-0813">Transport</keyword>
<evidence type="ECO:0000256" key="10">
    <source>
        <dbReference type="ARBA" id="ARBA00023310"/>
    </source>
</evidence>
<feature type="transmembrane region" description="Helical" evidence="12">
    <location>
        <begin position="6"/>
        <end position="24"/>
    </location>
</feature>
<feature type="transmembrane region" description="Helical" evidence="12">
    <location>
        <begin position="57"/>
        <end position="77"/>
    </location>
</feature>
<dbReference type="GO" id="GO:0045259">
    <property type="term" value="C:proton-transporting ATP synthase complex"/>
    <property type="evidence" value="ECO:0007669"/>
    <property type="project" value="UniProtKB-KW"/>
</dbReference>
<comment type="similarity">
    <text evidence="2">Belongs to the ATPase A chain family.</text>
</comment>
<dbReference type="AlphaFoldDB" id="K0JAI9"/>
<keyword evidence="9 12" id="KW-0472">Membrane</keyword>
<evidence type="ECO:0000256" key="12">
    <source>
        <dbReference type="SAM" id="Phobius"/>
    </source>
</evidence>
<dbReference type="Gene3D" id="1.20.120.220">
    <property type="entry name" value="ATP synthase, F0 complex, subunit A"/>
    <property type="match status" value="1"/>
</dbReference>
<dbReference type="Pfam" id="PF00119">
    <property type="entry name" value="ATP-synt_A"/>
    <property type="match status" value="1"/>
</dbReference>
<feature type="transmembrane region" description="Helical" evidence="12">
    <location>
        <begin position="144"/>
        <end position="168"/>
    </location>
</feature>
<dbReference type="PRINTS" id="PR00123">
    <property type="entry name" value="ATPASEA"/>
</dbReference>
<reference evidence="13" key="1">
    <citation type="journal article" date="2013" name="Mol. Phylogenet. Evol.">
        <title>Phylogenetic analyses of endoparasitic Acanthocephala based on mitochondrial genomes suggest secondary loss of sensory organs.</title>
        <authorList>
            <person name="Weber M."/>
            <person name="Wey-Fabrizius A.R."/>
            <person name="Podsiadlowski L."/>
            <person name="Witek A."/>
            <person name="Schill R.O."/>
            <person name="Sugar L."/>
            <person name="Herlyn H."/>
            <person name="Hankeln T."/>
        </authorList>
    </citation>
    <scope>NUCLEOTIDE SEQUENCE</scope>
</reference>
<accession>K0JAI9</accession>
<comment type="subcellular location">
    <subcellularLocation>
        <location evidence="1">Membrane</location>
        <topology evidence="1">Multi-pass membrane protein</topology>
    </subcellularLocation>
    <subcellularLocation>
        <location evidence="11">Mitochondrion inner membrane</location>
        <topology evidence="11">Multi-pass membrane protein</topology>
    </subcellularLocation>
</comment>
<dbReference type="PROSITE" id="PS00449">
    <property type="entry name" value="ATPASE_A"/>
    <property type="match status" value="1"/>
</dbReference>
<dbReference type="RefSeq" id="YP_007183150.1">
    <property type="nucleotide sequence ID" value="NC_019807.1"/>
</dbReference>
<dbReference type="InterPro" id="IPR000568">
    <property type="entry name" value="ATP_synth_F0_asu"/>
</dbReference>
<dbReference type="InterPro" id="IPR035908">
    <property type="entry name" value="F0_ATP_A_sf"/>
</dbReference>
<sequence>MVVFVLVLVSGMFSSWVLGLNLIFGSVEACLSVIFYIFLFLSNVSGFFSGFSFSMNMGAVLVSSLILWFVTVVVLYLKSSFRELMGHFLPQGMSGVFMFIMPILEAFSWLIRPLSLGVRLGVNISSGHVMCLMMMYFSSCFSSLVLIGLTLILCLEFVVSFLQGYIYISLLVLYSE</sequence>
<evidence type="ECO:0000256" key="4">
    <source>
        <dbReference type="ARBA" id="ARBA00022547"/>
    </source>
</evidence>
<evidence type="ECO:0000256" key="5">
    <source>
        <dbReference type="ARBA" id="ARBA00022692"/>
    </source>
</evidence>
<evidence type="ECO:0000256" key="1">
    <source>
        <dbReference type="ARBA" id="ARBA00004141"/>
    </source>
</evidence>
<evidence type="ECO:0000256" key="3">
    <source>
        <dbReference type="ARBA" id="ARBA00022448"/>
    </source>
</evidence>
<dbReference type="GeneID" id="14216944"/>
<protein>
    <recommendedName>
        <fullName evidence="11">ATP synthase subunit a</fullName>
    </recommendedName>
</protein>
<evidence type="ECO:0000256" key="8">
    <source>
        <dbReference type="ARBA" id="ARBA00023065"/>
    </source>
</evidence>
<dbReference type="GO" id="GO:0015078">
    <property type="term" value="F:proton transmembrane transporter activity"/>
    <property type="evidence" value="ECO:0007669"/>
    <property type="project" value="InterPro"/>
</dbReference>
<feature type="transmembrane region" description="Helical" evidence="12">
    <location>
        <begin position="31"/>
        <end position="51"/>
    </location>
</feature>
<evidence type="ECO:0000256" key="9">
    <source>
        <dbReference type="ARBA" id="ARBA00023136"/>
    </source>
</evidence>
<evidence type="ECO:0000256" key="7">
    <source>
        <dbReference type="ARBA" id="ARBA00022989"/>
    </source>
</evidence>
<keyword evidence="7 12" id="KW-1133">Transmembrane helix</keyword>